<dbReference type="AlphaFoldDB" id="A0A9D1MWZ8"/>
<reference evidence="1" key="1">
    <citation type="submission" date="2020-10" db="EMBL/GenBank/DDBJ databases">
        <authorList>
            <person name="Gilroy R."/>
        </authorList>
    </citation>
    <scope>NUCLEOTIDE SEQUENCE</scope>
    <source>
        <strain evidence="1">ChiHjej12B11-7776</strain>
    </source>
</reference>
<proteinExistence type="predicted"/>
<protein>
    <submittedName>
        <fullName evidence="1">Uncharacterized protein</fullName>
    </submittedName>
</protein>
<evidence type="ECO:0000313" key="1">
    <source>
        <dbReference type="EMBL" id="HIU90930.1"/>
    </source>
</evidence>
<organism evidence="1 2">
    <name type="scientific">Candidatus Fimimonas merdipullorum</name>
    <dbReference type="NCBI Taxonomy" id="2840822"/>
    <lineage>
        <taxon>Bacteria</taxon>
        <taxon>Pseudomonadati</taxon>
        <taxon>Myxococcota</taxon>
        <taxon>Myxococcia</taxon>
        <taxon>Myxococcales</taxon>
        <taxon>Cystobacterineae</taxon>
        <taxon>Myxococcaceae</taxon>
        <taxon>Myxococcaceae incertae sedis</taxon>
        <taxon>Candidatus Fimimonas</taxon>
    </lineage>
</organism>
<comment type="caution">
    <text evidence="1">The sequence shown here is derived from an EMBL/GenBank/DDBJ whole genome shotgun (WGS) entry which is preliminary data.</text>
</comment>
<gene>
    <name evidence="1" type="ORF">IAC72_02815</name>
</gene>
<sequence>MLYLLAEIAVLTEFLEAFFENFRPGKVPFCLKSEQILSNYRLKFDFLHCSNMCTENNYDRVKTRFSPKINNVHVYIFRLFVAKSVRDVHSGISRVGIRRDLSVKFTRIGVAFAVFVAKLQTKLPSVAHFVSHFVARDAHCGLVFDLSVFPHRKPLRICSFCAPYCAFAGSENSVALK</sequence>
<dbReference type="Proteomes" id="UP000886852">
    <property type="component" value="Unassembled WGS sequence"/>
</dbReference>
<name>A0A9D1MWZ8_9BACT</name>
<accession>A0A9D1MWZ8</accession>
<reference evidence="1" key="2">
    <citation type="journal article" date="2021" name="PeerJ">
        <title>Extensive microbial diversity within the chicken gut microbiome revealed by metagenomics and culture.</title>
        <authorList>
            <person name="Gilroy R."/>
            <person name="Ravi A."/>
            <person name="Getino M."/>
            <person name="Pursley I."/>
            <person name="Horton D.L."/>
            <person name="Alikhan N.F."/>
            <person name="Baker D."/>
            <person name="Gharbi K."/>
            <person name="Hall N."/>
            <person name="Watson M."/>
            <person name="Adriaenssens E.M."/>
            <person name="Foster-Nyarko E."/>
            <person name="Jarju S."/>
            <person name="Secka A."/>
            <person name="Antonio M."/>
            <person name="Oren A."/>
            <person name="Chaudhuri R.R."/>
            <person name="La Ragione R."/>
            <person name="Hildebrand F."/>
            <person name="Pallen M.J."/>
        </authorList>
    </citation>
    <scope>NUCLEOTIDE SEQUENCE</scope>
    <source>
        <strain evidence="1">ChiHjej12B11-7776</strain>
    </source>
</reference>
<evidence type="ECO:0000313" key="2">
    <source>
        <dbReference type="Proteomes" id="UP000886852"/>
    </source>
</evidence>
<dbReference type="EMBL" id="DVOC01000049">
    <property type="protein sequence ID" value="HIU90930.1"/>
    <property type="molecule type" value="Genomic_DNA"/>
</dbReference>